<dbReference type="Gene3D" id="3.30.420.10">
    <property type="entry name" value="Ribonuclease H-like superfamily/Ribonuclease H"/>
    <property type="match status" value="1"/>
</dbReference>
<sequence>MTNSTNRASNQKPKRWCSNCKMNNHDTEYCRRISQNPSLPASKEKGRWCDVCRSNTHDTRYCRKLTKLRQGKCDEQEDKNHESHFVFGSDTVSRTQGQQISDAFLADSGATVHVITDKTRFIWFNNHFNPARSNHIIELADGTKCNNLAMGQGDAKVSLTDTNGCQQNIILKNALYVPSFSQNIFSVLAATDNGASVQFGKSSAQLQFHGSAFDIFKDGQLYFLKSTFVSKTSSHMLQEWHIILGRDVCENVIENNPQELGGFDENNEPIEVEIDESKFFHRKYHRGLWREGHWVFGAIERRSKQCILVEVPDRAAATLEPIIRRWILPGSHIISDGWAAYANIDQIGNGIYTNSVFVHERHFVDPDHPAIHTQLIENTWVRAKKKLRRQHGTSVDLFSSYMAEFMWRSRVGENKFAEFLLAIRQLYCPTLAKSRKPDETAKQPLDVVHIDLAGPVEPEDTNGMKYPLVCVDSFTNITTVYFIKQKSDAVQAFKQYLADISPYGKVKTVRSDQGETQNVKKVREVKFLKNPLLSRGDTGFIVLPSDQVYDKDKTETKEKEQAQGSQTSQNVPETEQKKEIQESDEDQMSSGKRNRTRPKYFR</sequence>
<dbReference type="PROSITE" id="PS50994">
    <property type="entry name" value="INTEGRASE"/>
    <property type="match status" value="1"/>
</dbReference>
<protein>
    <recommendedName>
        <fullName evidence="2">Integrase catalytic domain-containing protein</fullName>
    </recommendedName>
</protein>
<dbReference type="Proteomes" id="UP001283361">
    <property type="component" value="Unassembled WGS sequence"/>
</dbReference>
<comment type="caution">
    <text evidence="3">The sequence shown here is derived from an EMBL/GenBank/DDBJ whole genome shotgun (WGS) entry which is preliminary data.</text>
</comment>
<dbReference type="GO" id="GO:0003676">
    <property type="term" value="F:nucleic acid binding"/>
    <property type="evidence" value="ECO:0007669"/>
    <property type="project" value="InterPro"/>
</dbReference>
<keyword evidence="4" id="KW-1185">Reference proteome</keyword>
<feature type="compositionally biased region" description="Polar residues" evidence="1">
    <location>
        <begin position="562"/>
        <end position="573"/>
    </location>
</feature>
<dbReference type="EMBL" id="JAWDGP010005176">
    <property type="protein sequence ID" value="KAK3758992.1"/>
    <property type="molecule type" value="Genomic_DNA"/>
</dbReference>
<feature type="domain" description="Integrase catalytic" evidence="2">
    <location>
        <begin position="440"/>
        <end position="525"/>
    </location>
</feature>
<reference evidence="3" key="1">
    <citation type="journal article" date="2023" name="G3 (Bethesda)">
        <title>A reference genome for the long-term kleptoplast-retaining sea slug Elysia crispata morphotype clarki.</title>
        <authorList>
            <person name="Eastman K.E."/>
            <person name="Pendleton A.L."/>
            <person name="Shaikh M.A."/>
            <person name="Suttiyut T."/>
            <person name="Ogas R."/>
            <person name="Tomko P."/>
            <person name="Gavelis G."/>
            <person name="Widhalm J.R."/>
            <person name="Wisecaver J.H."/>
        </authorList>
    </citation>
    <scope>NUCLEOTIDE SEQUENCE</scope>
    <source>
        <strain evidence="3">ECLA1</strain>
    </source>
</reference>
<organism evidence="3 4">
    <name type="scientific">Elysia crispata</name>
    <name type="common">lettuce slug</name>
    <dbReference type="NCBI Taxonomy" id="231223"/>
    <lineage>
        <taxon>Eukaryota</taxon>
        <taxon>Metazoa</taxon>
        <taxon>Spiralia</taxon>
        <taxon>Lophotrochozoa</taxon>
        <taxon>Mollusca</taxon>
        <taxon>Gastropoda</taxon>
        <taxon>Heterobranchia</taxon>
        <taxon>Euthyneura</taxon>
        <taxon>Panpulmonata</taxon>
        <taxon>Sacoglossa</taxon>
        <taxon>Placobranchoidea</taxon>
        <taxon>Plakobranchidae</taxon>
        <taxon>Elysia</taxon>
    </lineage>
</organism>
<dbReference type="InterPro" id="IPR001584">
    <property type="entry name" value="Integrase_cat-core"/>
</dbReference>
<dbReference type="PANTHER" id="PTHR47163:SF2">
    <property type="entry name" value="SI:DKEY-17M8.2"/>
    <property type="match status" value="1"/>
</dbReference>
<dbReference type="InterPro" id="IPR024445">
    <property type="entry name" value="Tnp_ISXO2-like"/>
</dbReference>
<dbReference type="InterPro" id="IPR054722">
    <property type="entry name" value="PolX-like_BBD"/>
</dbReference>
<evidence type="ECO:0000256" key="1">
    <source>
        <dbReference type="SAM" id="MobiDB-lite"/>
    </source>
</evidence>
<dbReference type="Pfam" id="PF12762">
    <property type="entry name" value="DDE_Tnp_IS1595"/>
    <property type="match status" value="1"/>
</dbReference>
<proteinExistence type="predicted"/>
<dbReference type="GO" id="GO:0015074">
    <property type="term" value="P:DNA integration"/>
    <property type="evidence" value="ECO:0007669"/>
    <property type="project" value="InterPro"/>
</dbReference>
<dbReference type="InterPro" id="IPR012337">
    <property type="entry name" value="RNaseH-like_sf"/>
</dbReference>
<evidence type="ECO:0000259" key="2">
    <source>
        <dbReference type="PROSITE" id="PS50994"/>
    </source>
</evidence>
<accession>A0AAE0YXR4</accession>
<dbReference type="Pfam" id="PF22936">
    <property type="entry name" value="Pol_BBD"/>
    <property type="match status" value="1"/>
</dbReference>
<evidence type="ECO:0000313" key="4">
    <source>
        <dbReference type="Proteomes" id="UP001283361"/>
    </source>
</evidence>
<feature type="region of interest" description="Disordered" evidence="1">
    <location>
        <begin position="551"/>
        <end position="602"/>
    </location>
</feature>
<feature type="compositionally biased region" description="Basic and acidic residues" evidence="1">
    <location>
        <begin position="551"/>
        <end position="561"/>
    </location>
</feature>
<dbReference type="SUPFAM" id="SSF53098">
    <property type="entry name" value="Ribonuclease H-like"/>
    <property type="match status" value="1"/>
</dbReference>
<dbReference type="SMART" id="SM01126">
    <property type="entry name" value="DDE_Tnp_IS1595"/>
    <property type="match status" value="1"/>
</dbReference>
<dbReference type="AlphaFoldDB" id="A0AAE0YXR4"/>
<evidence type="ECO:0000313" key="3">
    <source>
        <dbReference type="EMBL" id="KAK3758992.1"/>
    </source>
</evidence>
<dbReference type="InterPro" id="IPR053164">
    <property type="entry name" value="IS1016-like_transposase"/>
</dbReference>
<dbReference type="PANTHER" id="PTHR47163">
    <property type="entry name" value="DDE_TNP_IS1595 DOMAIN-CONTAINING PROTEIN"/>
    <property type="match status" value="1"/>
</dbReference>
<gene>
    <name evidence="3" type="ORF">RRG08_005618</name>
</gene>
<name>A0AAE0YXR4_9GAST</name>
<dbReference type="InterPro" id="IPR036397">
    <property type="entry name" value="RNaseH_sf"/>
</dbReference>
<feature type="compositionally biased region" description="Basic residues" evidence="1">
    <location>
        <begin position="592"/>
        <end position="602"/>
    </location>
</feature>